<accession>A0A4R5XT95</accession>
<dbReference type="PANTHER" id="PTHR11092">
    <property type="entry name" value="SUGAR NUCLEOTIDE EPIMERASE RELATED"/>
    <property type="match status" value="1"/>
</dbReference>
<organism evidence="4 5">
    <name type="scientific">Arthrobacter nitrophenolicus</name>
    <dbReference type="NCBI Taxonomy" id="683150"/>
    <lineage>
        <taxon>Bacteria</taxon>
        <taxon>Bacillati</taxon>
        <taxon>Actinomycetota</taxon>
        <taxon>Actinomycetes</taxon>
        <taxon>Micrococcales</taxon>
        <taxon>Micrococcaceae</taxon>
        <taxon>Arthrobacter</taxon>
    </lineage>
</organism>
<dbReference type="SUPFAM" id="SSF51735">
    <property type="entry name" value="NAD(P)-binding Rossmann-fold domains"/>
    <property type="match status" value="1"/>
</dbReference>
<feature type="domain" description="DUF1731" evidence="3">
    <location>
        <begin position="246"/>
        <end position="292"/>
    </location>
</feature>
<evidence type="ECO:0000259" key="3">
    <source>
        <dbReference type="Pfam" id="PF08338"/>
    </source>
</evidence>
<name>A0A4R5XT95_9MICC</name>
<comment type="caution">
    <text evidence="4">The sequence shown here is derived from an EMBL/GenBank/DDBJ whole genome shotgun (WGS) entry which is preliminary data.</text>
</comment>
<dbReference type="InterPro" id="IPR036291">
    <property type="entry name" value="NAD(P)-bd_dom_sf"/>
</dbReference>
<gene>
    <name evidence="4" type="ORF">E2R57_16755</name>
</gene>
<dbReference type="InterPro" id="IPR010099">
    <property type="entry name" value="SDR39U1"/>
</dbReference>
<proteinExistence type="inferred from homology"/>
<sequence>MRIVMAGASGLLGTHMSETFRDAGHEVTALVRREPASSGEILWDPANGLLDPSALAGADAVVNLSGAGIGDRPWTRKRVDELLGSRIEPTRTLTQAMRQLDVPPATFISQSGANYYGDTGNTVLREDAPAGSGILSRICVEWESAAATAPAGVRVVTPRTGVVLSRSGGAMGRLLPLLRLGVGGPFGDGRQFWPWITLPDVSAAFLFLLESPVSGPVNLCAPEDADVNTIVEELARALHRPAIFRVPAPVLRLVMRNLAEELLLSSQRMEPAVLAAAGFRWQHPALAQAAQWVAGTEGAEALD</sequence>
<evidence type="ECO:0000313" key="5">
    <source>
        <dbReference type="Proteomes" id="UP000294621"/>
    </source>
</evidence>
<dbReference type="OrthoDB" id="9801773at2"/>
<protein>
    <submittedName>
        <fullName evidence="4">TIGR01777 family protein</fullName>
    </submittedName>
</protein>
<dbReference type="EMBL" id="SMZQ01000009">
    <property type="protein sequence ID" value="TDL34145.1"/>
    <property type="molecule type" value="Genomic_DNA"/>
</dbReference>
<dbReference type="STRING" id="683150.G205_18939"/>
<comment type="similarity">
    <text evidence="1">Belongs to the NAD(P)-dependent epimerase/dehydratase family. SDR39U1 subfamily.</text>
</comment>
<evidence type="ECO:0000256" key="1">
    <source>
        <dbReference type="ARBA" id="ARBA00009353"/>
    </source>
</evidence>
<dbReference type="RefSeq" id="WP_133350937.1">
    <property type="nucleotide sequence ID" value="NZ_SMZQ01000009.1"/>
</dbReference>
<dbReference type="PANTHER" id="PTHR11092:SF0">
    <property type="entry name" value="EPIMERASE FAMILY PROTEIN SDR39U1"/>
    <property type="match status" value="1"/>
</dbReference>
<dbReference type="Pfam" id="PF08338">
    <property type="entry name" value="DUF1731"/>
    <property type="match status" value="1"/>
</dbReference>
<dbReference type="InterPro" id="IPR013549">
    <property type="entry name" value="DUF1731"/>
</dbReference>
<dbReference type="AlphaFoldDB" id="A0A4R5XT95"/>
<feature type="domain" description="NAD-dependent epimerase/dehydratase" evidence="2">
    <location>
        <begin position="3"/>
        <end position="216"/>
    </location>
</feature>
<reference evidence="4 5" key="1">
    <citation type="submission" date="2019-03" db="EMBL/GenBank/DDBJ databases">
        <title>Genome Sequencing and Assembly of Various Microbes Isolated from Partially Reclaimed Soil and Acid Mine Drainage (AMD) Site.</title>
        <authorList>
            <person name="Steinbock B."/>
            <person name="Bechtold R."/>
            <person name="Sevigny J.L."/>
            <person name="Thomas D."/>
            <person name="Cuthill L.R."/>
            <person name="Aveiro Johannsen E.J."/>
            <person name="Thomas K."/>
            <person name="Ghosh A."/>
        </authorList>
    </citation>
    <scope>NUCLEOTIDE SEQUENCE [LARGE SCALE GENOMIC DNA]</scope>
    <source>
        <strain evidence="4 5">S-A1</strain>
    </source>
</reference>
<dbReference type="Pfam" id="PF01370">
    <property type="entry name" value="Epimerase"/>
    <property type="match status" value="1"/>
</dbReference>
<evidence type="ECO:0000259" key="2">
    <source>
        <dbReference type="Pfam" id="PF01370"/>
    </source>
</evidence>
<dbReference type="Gene3D" id="3.40.50.720">
    <property type="entry name" value="NAD(P)-binding Rossmann-like Domain"/>
    <property type="match status" value="1"/>
</dbReference>
<dbReference type="InterPro" id="IPR001509">
    <property type="entry name" value="Epimerase_deHydtase"/>
</dbReference>
<evidence type="ECO:0000313" key="4">
    <source>
        <dbReference type="EMBL" id="TDL34145.1"/>
    </source>
</evidence>
<dbReference type="NCBIfam" id="TIGR01777">
    <property type="entry name" value="yfcH"/>
    <property type="match status" value="1"/>
</dbReference>
<dbReference type="Proteomes" id="UP000294621">
    <property type="component" value="Unassembled WGS sequence"/>
</dbReference>